<dbReference type="EC" id="3.1.1.29" evidence="1"/>
<evidence type="ECO:0000313" key="4">
    <source>
        <dbReference type="EMBL" id="EFN56316.1"/>
    </source>
</evidence>
<dbReference type="OrthoDB" id="201213at2759"/>
<dbReference type="EMBL" id="GL433842">
    <property type="protein sequence ID" value="EFN56316.1"/>
    <property type="molecule type" value="Genomic_DNA"/>
</dbReference>
<dbReference type="InterPro" id="IPR023476">
    <property type="entry name" value="Pep_tRNA_hydro_II_dom_sf"/>
</dbReference>
<name>E1ZCX8_CHLVA</name>
<dbReference type="PANTHER" id="PTHR46194">
    <property type="entry name" value="PEPTIDYL-TRNA HYDROLASE PTRHD1-RELATED"/>
    <property type="match status" value="1"/>
</dbReference>
<evidence type="ECO:0000256" key="2">
    <source>
        <dbReference type="ARBA" id="ARBA00022801"/>
    </source>
</evidence>
<keyword evidence="2" id="KW-0378">Hydrolase</keyword>
<comment type="catalytic activity">
    <reaction evidence="3">
        <text>an N-acyl-L-alpha-aminoacyl-tRNA + H2O = an N-acyl-L-amino acid + a tRNA + H(+)</text>
        <dbReference type="Rhea" id="RHEA:54448"/>
        <dbReference type="Rhea" id="RHEA-COMP:10123"/>
        <dbReference type="Rhea" id="RHEA-COMP:13883"/>
        <dbReference type="ChEBI" id="CHEBI:15377"/>
        <dbReference type="ChEBI" id="CHEBI:15378"/>
        <dbReference type="ChEBI" id="CHEBI:59874"/>
        <dbReference type="ChEBI" id="CHEBI:78442"/>
        <dbReference type="ChEBI" id="CHEBI:138191"/>
        <dbReference type="EC" id="3.1.1.29"/>
    </reaction>
</comment>
<dbReference type="AlphaFoldDB" id="E1ZCX8"/>
<dbReference type="Pfam" id="PF01981">
    <property type="entry name" value="PTH2"/>
    <property type="match status" value="1"/>
</dbReference>
<dbReference type="InterPro" id="IPR002833">
    <property type="entry name" value="PTH2"/>
</dbReference>
<dbReference type="Gene3D" id="3.40.1490.10">
    <property type="entry name" value="Bit1"/>
    <property type="match status" value="1"/>
</dbReference>
<evidence type="ECO:0000256" key="3">
    <source>
        <dbReference type="ARBA" id="ARBA00048707"/>
    </source>
</evidence>
<dbReference type="FunCoup" id="E1ZCX8">
    <property type="interactions" value="623"/>
</dbReference>
<organism evidence="5">
    <name type="scientific">Chlorella variabilis</name>
    <name type="common">Green alga</name>
    <dbReference type="NCBI Taxonomy" id="554065"/>
    <lineage>
        <taxon>Eukaryota</taxon>
        <taxon>Viridiplantae</taxon>
        <taxon>Chlorophyta</taxon>
        <taxon>core chlorophytes</taxon>
        <taxon>Trebouxiophyceae</taxon>
        <taxon>Chlorellales</taxon>
        <taxon>Chlorellaceae</taxon>
        <taxon>Chlorella clade</taxon>
        <taxon>Chlorella</taxon>
    </lineage>
</organism>
<evidence type="ECO:0000313" key="5">
    <source>
        <dbReference type="Proteomes" id="UP000008141"/>
    </source>
</evidence>
<proteinExistence type="predicted"/>
<dbReference type="SUPFAM" id="SSF102462">
    <property type="entry name" value="Peptidyl-tRNA hydrolase II"/>
    <property type="match status" value="1"/>
</dbReference>
<reference evidence="4 5" key="1">
    <citation type="journal article" date="2010" name="Plant Cell">
        <title>The Chlorella variabilis NC64A genome reveals adaptation to photosymbiosis, coevolution with viruses, and cryptic sex.</title>
        <authorList>
            <person name="Blanc G."/>
            <person name="Duncan G."/>
            <person name="Agarkova I."/>
            <person name="Borodovsky M."/>
            <person name="Gurnon J."/>
            <person name="Kuo A."/>
            <person name="Lindquist E."/>
            <person name="Lucas S."/>
            <person name="Pangilinan J."/>
            <person name="Polle J."/>
            <person name="Salamov A."/>
            <person name="Terry A."/>
            <person name="Yamada T."/>
            <person name="Dunigan D.D."/>
            <person name="Grigoriev I.V."/>
            <person name="Claverie J.M."/>
            <person name="Van Etten J.L."/>
        </authorList>
    </citation>
    <scope>NUCLEOTIDE SEQUENCE [LARGE SCALE GENOMIC DNA]</scope>
    <source>
        <strain evidence="4 5">NC64A</strain>
    </source>
</reference>
<dbReference type="RefSeq" id="XP_005848418.1">
    <property type="nucleotide sequence ID" value="XM_005848356.1"/>
</dbReference>
<feature type="non-terminal residue" evidence="4">
    <location>
        <position position="124"/>
    </location>
</feature>
<dbReference type="KEGG" id="cvr:CHLNCDRAFT_14905"/>
<dbReference type="GO" id="GO:0004045">
    <property type="term" value="F:peptidyl-tRNA hydrolase activity"/>
    <property type="evidence" value="ECO:0007669"/>
    <property type="project" value="UniProtKB-EC"/>
</dbReference>
<feature type="non-terminal residue" evidence="4">
    <location>
        <position position="1"/>
    </location>
</feature>
<dbReference type="InParanoid" id="E1ZCX8"/>
<sequence>LLQYVVLRRDLWTELDWPLGSLVAQGCHAATAALWMTREAATTQQYCAPENIDHMHKASRPGWGGLQKWGAEDEAQLRKLATKLGEAGVAHKLWIEQPEDFATCLSTAPAPKSAVAPLLKKLKL</sequence>
<protein>
    <recommendedName>
        <fullName evidence="1">peptidyl-tRNA hydrolase</fullName>
        <ecNumber evidence="1">3.1.1.29</ecNumber>
    </recommendedName>
</protein>
<dbReference type="Proteomes" id="UP000008141">
    <property type="component" value="Unassembled WGS sequence"/>
</dbReference>
<accession>E1ZCX8</accession>
<dbReference type="InterPro" id="IPR042237">
    <property type="entry name" value="PTRHD1"/>
</dbReference>
<dbReference type="GeneID" id="17355604"/>
<evidence type="ECO:0000256" key="1">
    <source>
        <dbReference type="ARBA" id="ARBA00013260"/>
    </source>
</evidence>
<dbReference type="PANTHER" id="PTHR46194:SF1">
    <property type="entry name" value="PEPTIDYL-TRNA HYDROLASE PTRHD1-RELATED"/>
    <property type="match status" value="1"/>
</dbReference>
<gene>
    <name evidence="4" type="ORF">CHLNCDRAFT_14905</name>
</gene>
<keyword evidence="5" id="KW-1185">Reference proteome</keyword>
<dbReference type="eggNOG" id="KOG3305">
    <property type="taxonomic scope" value="Eukaryota"/>
</dbReference>
<dbReference type="OMA" id="AIIAQCC"/>